<dbReference type="EMBL" id="SNVW01000009">
    <property type="protein sequence ID" value="TDN43151.1"/>
    <property type="molecule type" value="Genomic_DNA"/>
</dbReference>
<dbReference type="AlphaFoldDB" id="A0A4R6DF01"/>
<accession>A0A4R6DF01</accession>
<dbReference type="InterPro" id="IPR050266">
    <property type="entry name" value="AB_hydrolase_sf"/>
</dbReference>
<dbReference type="Pfam" id="PF12697">
    <property type="entry name" value="Abhydrolase_6"/>
    <property type="match status" value="1"/>
</dbReference>
<dbReference type="SUPFAM" id="SSF53474">
    <property type="entry name" value="alpha/beta-Hydrolases"/>
    <property type="match status" value="1"/>
</dbReference>
<reference evidence="2 3" key="1">
    <citation type="submission" date="2019-03" db="EMBL/GenBank/DDBJ databases">
        <title>Genomic analyses of the natural microbiome of Caenorhabditis elegans.</title>
        <authorList>
            <person name="Samuel B."/>
        </authorList>
    </citation>
    <scope>NUCLEOTIDE SEQUENCE [LARGE SCALE GENOMIC DNA]</scope>
    <source>
        <strain evidence="2 3">JUb65</strain>
    </source>
</reference>
<organism evidence="2 3">
    <name type="scientific">Curtobacterium flaccumfaciens</name>
    <dbReference type="NCBI Taxonomy" id="2035"/>
    <lineage>
        <taxon>Bacteria</taxon>
        <taxon>Bacillati</taxon>
        <taxon>Actinomycetota</taxon>
        <taxon>Actinomycetes</taxon>
        <taxon>Micrococcales</taxon>
        <taxon>Microbacteriaceae</taxon>
        <taxon>Curtobacterium</taxon>
    </lineage>
</organism>
<evidence type="ECO:0000313" key="3">
    <source>
        <dbReference type="Proteomes" id="UP000295764"/>
    </source>
</evidence>
<evidence type="ECO:0000259" key="1">
    <source>
        <dbReference type="Pfam" id="PF12697"/>
    </source>
</evidence>
<comment type="caution">
    <text evidence="2">The sequence shown here is derived from an EMBL/GenBank/DDBJ whole genome shotgun (WGS) entry which is preliminary data.</text>
</comment>
<name>A0A4R6DF01_9MICO</name>
<feature type="domain" description="AB hydrolase-1" evidence="1">
    <location>
        <begin position="17"/>
        <end position="223"/>
    </location>
</feature>
<dbReference type="InterPro" id="IPR000073">
    <property type="entry name" value="AB_hydrolase_1"/>
</dbReference>
<gene>
    <name evidence="2" type="ORF">EDF64_10974</name>
</gene>
<dbReference type="PANTHER" id="PTHR43798">
    <property type="entry name" value="MONOACYLGLYCEROL LIPASE"/>
    <property type="match status" value="1"/>
</dbReference>
<proteinExistence type="predicted"/>
<dbReference type="InterPro" id="IPR029058">
    <property type="entry name" value="AB_hydrolase_fold"/>
</dbReference>
<dbReference type="GO" id="GO:0003824">
    <property type="term" value="F:catalytic activity"/>
    <property type="evidence" value="ECO:0007669"/>
    <property type="project" value="UniProtKB-ARBA"/>
</dbReference>
<evidence type="ECO:0000313" key="2">
    <source>
        <dbReference type="EMBL" id="TDN43151.1"/>
    </source>
</evidence>
<dbReference type="OrthoDB" id="4481859at2"/>
<dbReference type="Gene3D" id="3.40.50.1820">
    <property type="entry name" value="alpha/beta hydrolase"/>
    <property type="match status" value="1"/>
</dbReference>
<dbReference type="Proteomes" id="UP000295764">
    <property type="component" value="Unassembled WGS sequence"/>
</dbReference>
<protein>
    <submittedName>
        <fullName evidence="2">Pimeloyl-ACP methyl ester carboxylesterase</fullName>
    </submittedName>
</protein>
<sequence>MATTTWTSDTGGDGVPLLLLHPGGTDSRSMGMLADAFAERRVVLVDRPGHGRTADVPGPWHFADAAAVVAGAVEGLGAGPVDVLGWSDGAVVGLHLALDRPDLVRSLVFGGAPHAVDGWYPGVLEGEPPQFMADAYAEVSPDGADHWAIVTAKARTLHESEPDVRTARLHDLRMPVLILCGDDDEVRLDHLAAMLEALPDGELAVVPRATHGLIVEKPALVADLVRGFHAAEKSDGVAPRRRGRHHTV</sequence>